<feature type="transmembrane region" description="Helical" evidence="1">
    <location>
        <begin position="42"/>
        <end position="63"/>
    </location>
</feature>
<feature type="transmembrane region" description="Helical" evidence="1">
    <location>
        <begin position="133"/>
        <end position="154"/>
    </location>
</feature>
<dbReference type="STRING" id="1267564.SAMN05192561_101573"/>
<dbReference type="Proteomes" id="UP000199215">
    <property type="component" value="Unassembled WGS sequence"/>
</dbReference>
<evidence type="ECO:0000313" key="4">
    <source>
        <dbReference type="Proteomes" id="UP000199215"/>
    </source>
</evidence>
<feature type="transmembrane region" description="Helical" evidence="1">
    <location>
        <begin position="6"/>
        <end position="30"/>
    </location>
</feature>
<feature type="transmembrane region" description="Helical" evidence="1">
    <location>
        <begin position="75"/>
        <end position="99"/>
    </location>
</feature>
<dbReference type="RefSeq" id="WP_092813994.1">
    <property type="nucleotide sequence ID" value="NZ_FNWU01000001.1"/>
</dbReference>
<organism evidence="3 4">
    <name type="scientific">Halopenitus malekzadehii</name>
    <dbReference type="NCBI Taxonomy" id="1267564"/>
    <lineage>
        <taxon>Archaea</taxon>
        <taxon>Methanobacteriati</taxon>
        <taxon>Methanobacteriota</taxon>
        <taxon>Stenosarchaea group</taxon>
        <taxon>Halobacteria</taxon>
        <taxon>Halobacteriales</taxon>
        <taxon>Haloferacaceae</taxon>
        <taxon>Halopenitus</taxon>
    </lineage>
</organism>
<protein>
    <recommendedName>
        <fullName evidence="2">DUF7321 domain-containing protein</fullName>
    </recommendedName>
</protein>
<sequence length="159" mass="17987">MVEESLVAIAVAVTVTASLPCFLYGAWVMIDAEIVTWDLLVYHLKFVGVGLVLTTVPMVGWMIPRLFDQLSGTAVMHAFFGVQAYALLTFALTGIVHILRAKRNADLYQDPEQDIDIDDLHEDMGHWRTRLRVGVFGYTILWILAWLTGLYRLLNLHLL</sequence>
<dbReference type="EMBL" id="FNWU01000001">
    <property type="protein sequence ID" value="SEH39965.1"/>
    <property type="molecule type" value="Genomic_DNA"/>
</dbReference>
<proteinExistence type="predicted"/>
<gene>
    <name evidence="3" type="ORF">SAMN05192561_101573</name>
</gene>
<reference evidence="3 4" key="1">
    <citation type="submission" date="2016-10" db="EMBL/GenBank/DDBJ databases">
        <authorList>
            <person name="de Groot N.N."/>
        </authorList>
    </citation>
    <scope>NUCLEOTIDE SEQUENCE [LARGE SCALE GENOMIC DNA]</scope>
    <source>
        <strain evidence="3 4">IBRC-M10418</strain>
    </source>
</reference>
<dbReference type="OrthoDB" id="211573at2157"/>
<keyword evidence="1" id="KW-0812">Transmembrane</keyword>
<keyword evidence="1" id="KW-1133">Transmembrane helix</keyword>
<dbReference type="Pfam" id="PF24007">
    <property type="entry name" value="DUF7321"/>
    <property type="match status" value="1"/>
</dbReference>
<keyword evidence="1" id="KW-0472">Membrane</keyword>
<evidence type="ECO:0000259" key="2">
    <source>
        <dbReference type="Pfam" id="PF24007"/>
    </source>
</evidence>
<keyword evidence="4" id="KW-1185">Reference proteome</keyword>
<feature type="domain" description="DUF7321" evidence="2">
    <location>
        <begin position="5"/>
        <end position="156"/>
    </location>
</feature>
<dbReference type="InterPro" id="IPR055745">
    <property type="entry name" value="DUF7321"/>
</dbReference>
<evidence type="ECO:0000313" key="3">
    <source>
        <dbReference type="EMBL" id="SEH39965.1"/>
    </source>
</evidence>
<accession>A0A1H6I0H2</accession>
<name>A0A1H6I0H2_9EURY</name>
<dbReference type="AlphaFoldDB" id="A0A1H6I0H2"/>
<evidence type="ECO:0000256" key="1">
    <source>
        <dbReference type="SAM" id="Phobius"/>
    </source>
</evidence>